<evidence type="ECO:0000313" key="5">
    <source>
        <dbReference type="EMBL" id="RNM12116.1"/>
    </source>
</evidence>
<dbReference type="Gene3D" id="1.10.150.130">
    <property type="match status" value="1"/>
</dbReference>
<dbReference type="Proteomes" id="UP000279994">
    <property type="component" value="Unassembled WGS sequence"/>
</dbReference>
<comment type="caution">
    <text evidence="5">The sequence shown here is derived from an EMBL/GenBank/DDBJ whole genome shotgun (WGS) entry which is preliminary data.</text>
</comment>
<evidence type="ECO:0000256" key="2">
    <source>
        <dbReference type="ARBA" id="ARBA00023172"/>
    </source>
</evidence>
<dbReference type="PROSITE" id="PS51898">
    <property type="entry name" value="TYR_RECOMBINASE"/>
    <property type="match status" value="1"/>
</dbReference>
<accession>A0A3N0GIT2</accession>
<dbReference type="GO" id="GO:0003677">
    <property type="term" value="F:DNA binding"/>
    <property type="evidence" value="ECO:0007669"/>
    <property type="project" value="UniProtKB-KW"/>
</dbReference>
<dbReference type="SUPFAM" id="SSF56349">
    <property type="entry name" value="DNA breaking-rejoining enzymes"/>
    <property type="match status" value="1"/>
</dbReference>
<gene>
    <name evidence="5" type="ORF">EFL26_20100</name>
</gene>
<dbReference type="PANTHER" id="PTHR34605:SF4">
    <property type="entry name" value="DNA ADENINE METHYLTRANSFERASE"/>
    <property type="match status" value="1"/>
</dbReference>
<dbReference type="InterPro" id="IPR010998">
    <property type="entry name" value="Integrase_recombinase_N"/>
</dbReference>
<reference evidence="5 6" key="1">
    <citation type="submission" date="2018-11" db="EMBL/GenBank/DDBJ databases">
        <authorList>
            <person name="Li F."/>
        </authorList>
    </citation>
    <scope>NUCLEOTIDE SEQUENCE [LARGE SCALE GENOMIC DNA]</scope>
    <source>
        <strain evidence="5 6">Gsoil 818</strain>
    </source>
</reference>
<dbReference type="Gene3D" id="1.10.443.10">
    <property type="entry name" value="Intergrase catalytic core"/>
    <property type="match status" value="1"/>
</dbReference>
<keyword evidence="2" id="KW-0233">DNA recombination</keyword>
<evidence type="ECO:0000313" key="6">
    <source>
        <dbReference type="Proteomes" id="UP000279994"/>
    </source>
</evidence>
<organism evidence="5 6">
    <name type="scientific">Nocardioides pocheonensis</name>
    <dbReference type="NCBI Taxonomy" id="661485"/>
    <lineage>
        <taxon>Bacteria</taxon>
        <taxon>Bacillati</taxon>
        <taxon>Actinomycetota</taxon>
        <taxon>Actinomycetes</taxon>
        <taxon>Propionibacteriales</taxon>
        <taxon>Nocardioidaceae</taxon>
        <taxon>Nocardioides</taxon>
    </lineage>
</organism>
<feature type="region of interest" description="Disordered" evidence="3">
    <location>
        <begin position="1"/>
        <end position="32"/>
    </location>
</feature>
<dbReference type="Pfam" id="PF00589">
    <property type="entry name" value="Phage_integrase"/>
    <property type="match status" value="1"/>
</dbReference>
<keyword evidence="1" id="KW-0238">DNA-binding</keyword>
<dbReference type="SUPFAM" id="SSF47823">
    <property type="entry name" value="lambda integrase-like, N-terminal domain"/>
    <property type="match status" value="1"/>
</dbReference>
<dbReference type="InterPro" id="IPR013762">
    <property type="entry name" value="Integrase-like_cat_sf"/>
</dbReference>
<proteinExistence type="predicted"/>
<dbReference type="GO" id="GO:0006310">
    <property type="term" value="P:DNA recombination"/>
    <property type="evidence" value="ECO:0007669"/>
    <property type="project" value="UniProtKB-KW"/>
</dbReference>
<evidence type="ECO:0000259" key="4">
    <source>
        <dbReference type="PROSITE" id="PS51898"/>
    </source>
</evidence>
<feature type="domain" description="Tyr recombinase" evidence="4">
    <location>
        <begin position="181"/>
        <end position="378"/>
    </location>
</feature>
<dbReference type="InterPro" id="IPR002104">
    <property type="entry name" value="Integrase_catalytic"/>
</dbReference>
<keyword evidence="6" id="KW-1185">Reference proteome</keyword>
<dbReference type="InterPro" id="IPR052925">
    <property type="entry name" value="Phage_Integrase-like_Recomb"/>
</dbReference>
<name>A0A3N0GIT2_9ACTN</name>
<dbReference type="InterPro" id="IPR011010">
    <property type="entry name" value="DNA_brk_join_enz"/>
</dbReference>
<evidence type="ECO:0000256" key="1">
    <source>
        <dbReference type="ARBA" id="ARBA00023125"/>
    </source>
</evidence>
<dbReference type="GO" id="GO:0015074">
    <property type="term" value="P:DNA integration"/>
    <property type="evidence" value="ECO:0007669"/>
    <property type="project" value="InterPro"/>
</dbReference>
<sequence length="381" mass="40848">MRFNPGPNTAPFPATTHTLDRPASLAPGRHRRLPGAWAGETDPYNLWVITTTAEALAASLPDSPALDLPEGLTVDDALRIAEAIHSTLAGSTRRIYDLGWKRWERWCATRDAQPLPASAALVCAYLTDLAAAGASVPTLDLAVGAISYRHRVRGLDDPTACEAVRQVRRGLRRLVGTAPRRQARPLDIADLRQILHPIDRTTAKGARDAAVILLGFASALRVSELVGLTLADVEHKPAGLLLHIHRSKTDQEAAGHLVPVAHGQRADTDPIAALGGWLHHRGTGPGPLFTALRNRRVTADPLSGTAVGRMLRGRATDAGLPAERITPHSLRAGHATAAALAGVSLDRIAAQTRHKRLSTLLERYIRPAQALEFTSSRDLGL</sequence>
<dbReference type="PANTHER" id="PTHR34605">
    <property type="entry name" value="PHAGE_INTEGRASE DOMAIN-CONTAINING PROTEIN"/>
    <property type="match status" value="1"/>
</dbReference>
<dbReference type="EMBL" id="RJSF01000046">
    <property type="protein sequence ID" value="RNM12116.1"/>
    <property type="molecule type" value="Genomic_DNA"/>
</dbReference>
<evidence type="ECO:0000256" key="3">
    <source>
        <dbReference type="SAM" id="MobiDB-lite"/>
    </source>
</evidence>
<protein>
    <submittedName>
        <fullName evidence="5">Integrase</fullName>
    </submittedName>
</protein>
<dbReference type="OrthoDB" id="9815875at2"/>
<dbReference type="AlphaFoldDB" id="A0A3N0GIT2"/>